<dbReference type="PANTHER" id="PTHR33148">
    <property type="entry name" value="PLASTID MOVEMENT IMPAIRED PROTEIN-RELATED"/>
    <property type="match status" value="1"/>
</dbReference>
<name>A0ABQ8I7Q8_9ROSI</name>
<dbReference type="Proteomes" id="UP000827721">
    <property type="component" value="Unassembled WGS sequence"/>
</dbReference>
<accession>A0ABQ8I7Q8</accession>
<dbReference type="InterPro" id="IPR025322">
    <property type="entry name" value="PADRE_dom"/>
</dbReference>
<comment type="caution">
    <text evidence="1">The sequence shown here is derived from an EMBL/GenBank/DDBJ whole genome shotgun (WGS) entry which is preliminary data.</text>
</comment>
<keyword evidence="2" id="KW-1185">Reference proteome</keyword>
<evidence type="ECO:0000313" key="2">
    <source>
        <dbReference type="Proteomes" id="UP000827721"/>
    </source>
</evidence>
<dbReference type="PANTHER" id="PTHR33148:SF50">
    <property type="entry name" value="DUF4228 DOMAIN-CONTAINING PROTEIN"/>
    <property type="match status" value="1"/>
</dbReference>
<protein>
    <submittedName>
        <fullName evidence="1">Uncharacterized protein</fullName>
    </submittedName>
</protein>
<dbReference type="Pfam" id="PF14009">
    <property type="entry name" value="PADRE"/>
    <property type="match status" value="1"/>
</dbReference>
<dbReference type="EMBL" id="JAFEMO010000004">
    <property type="protein sequence ID" value="KAH7572668.1"/>
    <property type="molecule type" value="Genomic_DNA"/>
</dbReference>
<reference evidence="1 2" key="1">
    <citation type="submission" date="2021-02" db="EMBL/GenBank/DDBJ databases">
        <title>Plant Genome Project.</title>
        <authorList>
            <person name="Zhang R.-G."/>
        </authorList>
    </citation>
    <scope>NUCLEOTIDE SEQUENCE [LARGE SCALE GENOMIC DNA]</scope>
    <source>
        <tissue evidence="1">Leaves</tissue>
    </source>
</reference>
<sequence length="141" mass="16272">MGNCIHVLSDESHHQKVRVVTLDGREKQFKASTPIKRITSGRYSGYKLVHQSQPYMPLPLDTKLEPGEAYYLVPNPSVSLKKAGQESCKRQRVKIVITRQQLELLLRNANKFQSARFSECFKDDFRKWEPSLASIPEVHNF</sequence>
<evidence type="ECO:0000313" key="1">
    <source>
        <dbReference type="EMBL" id="KAH7572668.1"/>
    </source>
</evidence>
<gene>
    <name evidence="1" type="ORF">JRO89_XS04G0288000</name>
</gene>
<organism evidence="1 2">
    <name type="scientific">Xanthoceras sorbifolium</name>
    <dbReference type="NCBI Taxonomy" id="99658"/>
    <lineage>
        <taxon>Eukaryota</taxon>
        <taxon>Viridiplantae</taxon>
        <taxon>Streptophyta</taxon>
        <taxon>Embryophyta</taxon>
        <taxon>Tracheophyta</taxon>
        <taxon>Spermatophyta</taxon>
        <taxon>Magnoliopsida</taxon>
        <taxon>eudicotyledons</taxon>
        <taxon>Gunneridae</taxon>
        <taxon>Pentapetalae</taxon>
        <taxon>rosids</taxon>
        <taxon>malvids</taxon>
        <taxon>Sapindales</taxon>
        <taxon>Sapindaceae</taxon>
        <taxon>Xanthoceroideae</taxon>
        <taxon>Xanthoceras</taxon>
    </lineage>
</organism>
<proteinExistence type="predicted"/>